<name>A0A5P1EZ32_ASPOF</name>
<reference evidence="4" key="1">
    <citation type="journal article" date="2017" name="Nat. Commun.">
        <title>The asparagus genome sheds light on the origin and evolution of a young Y chromosome.</title>
        <authorList>
            <person name="Harkess A."/>
            <person name="Zhou J."/>
            <person name="Xu C."/>
            <person name="Bowers J.E."/>
            <person name="Van der Hulst R."/>
            <person name="Ayyampalayam S."/>
            <person name="Mercati F."/>
            <person name="Riccardi P."/>
            <person name="McKain M.R."/>
            <person name="Kakrana A."/>
            <person name="Tang H."/>
            <person name="Ray J."/>
            <person name="Groenendijk J."/>
            <person name="Arikit S."/>
            <person name="Mathioni S.M."/>
            <person name="Nakano M."/>
            <person name="Shan H."/>
            <person name="Telgmann-Rauber A."/>
            <person name="Kanno A."/>
            <person name="Yue Z."/>
            <person name="Chen H."/>
            <person name="Li W."/>
            <person name="Chen Y."/>
            <person name="Xu X."/>
            <person name="Zhang Y."/>
            <person name="Luo S."/>
            <person name="Chen H."/>
            <person name="Gao J."/>
            <person name="Mao Z."/>
            <person name="Pires J.C."/>
            <person name="Luo M."/>
            <person name="Kudrna D."/>
            <person name="Wing R.A."/>
            <person name="Meyers B.C."/>
            <person name="Yi K."/>
            <person name="Kong H."/>
            <person name="Lavrijsen P."/>
            <person name="Sunseri F."/>
            <person name="Falavigna A."/>
            <person name="Ye Y."/>
            <person name="Leebens-Mack J.H."/>
            <person name="Chen G."/>
        </authorList>
    </citation>
    <scope>NUCLEOTIDE SEQUENCE [LARGE SCALE GENOMIC DNA]</scope>
    <source>
        <strain evidence="4">cv. DH0086</strain>
    </source>
</reference>
<dbReference type="SUPFAM" id="SSF48452">
    <property type="entry name" value="TPR-like"/>
    <property type="match status" value="1"/>
</dbReference>
<dbReference type="OMA" id="KFENAGM"/>
<evidence type="ECO:0000313" key="4">
    <source>
        <dbReference type="Proteomes" id="UP000243459"/>
    </source>
</evidence>
<keyword evidence="4" id="KW-1185">Reference proteome</keyword>
<feature type="repeat" description="PPR" evidence="2">
    <location>
        <begin position="15"/>
        <end position="49"/>
    </location>
</feature>
<feature type="repeat" description="PPR" evidence="2">
    <location>
        <begin position="119"/>
        <end position="153"/>
    </location>
</feature>
<dbReference type="PANTHER" id="PTHR45613">
    <property type="entry name" value="PENTATRICOPEPTIDE REPEAT-CONTAINING PROTEIN"/>
    <property type="match status" value="1"/>
</dbReference>
<protein>
    <recommendedName>
        <fullName evidence="5">Pentacotripeptide-repeat region of PRORP domain-containing protein</fullName>
    </recommendedName>
</protein>
<dbReference type="Pfam" id="PF13041">
    <property type="entry name" value="PPR_2"/>
    <property type="match status" value="3"/>
</dbReference>
<keyword evidence="1" id="KW-0677">Repeat</keyword>
<evidence type="ECO:0000313" key="3">
    <source>
        <dbReference type="EMBL" id="ONK71202.1"/>
    </source>
</evidence>
<sequence length="365" mass="42081">MWSLVSSMKRHSLLNPETFAIIIRNYARAQKFDEALYAFNVMDKFGIAPDLSSFNSLLSALCKAKNVRKAHQVFDEMSERFEPDSKTYSILLQGWGLAPNLPKMFEVFDEMVERGCEPDIVTYGIMVDSLCKAGRIEKAVEVVREMRVRDCPPTSFIYSVLVHGYGVEKRIEDAVETFLEMERNGVIPDVAVYNALVSAFCKVHRFENVYRVLGEMGEKGVVPNSRTCNIILNCLIGLGRNDEAYRLFRRMIKICEPDSDTYTMMIKMFFESDRLEMAMKVWKYMRIKQFVPSMHTFSVLINGLCEKGEVDKACVFLEEMIEKGIRPPGTTFGRLKKLLLEEHREDVLEFLEEKMKILVNEPLCD</sequence>
<feature type="repeat" description="PPR" evidence="2">
    <location>
        <begin position="84"/>
        <end position="118"/>
    </location>
</feature>
<dbReference type="AlphaFoldDB" id="A0A5P1EZ32"/>
<dbReference type="Pfam" id="PF12854">
    <property type="entry name" value="PPR_1"/>
    <property type="match status" value="1"/>
</dbReference>
<dbReference type="PANTHER" id="PTHR45613:SF50">
    <property type="entry name" value="OS03G0761300 PROTEIN"/>
    <property type="match status" value="1"/>
</dbReference>
<feature type="repeat" description="PPR" evidence="2">
    <location>
        <begin position="154"/>
        <end position="188"/>
    </location>
</feature>
<dbReference type="InterPro" id="IPR011990">
    <property type="entry name" value="TPR-like_helical_dom_sf"/>
</dbReference>
<dbReference type="Pfam" id="PF01535">
    <property type="entry name" value="PPR"/>
    <property type="match status" value="2"/>
</dbReference>
<feature type="repeat" description="PPR" evidence="2">
    <location>
        <begin position="293"/>
        <end position="327"/>
    </location>
</feature>
<dbReference type="InterPro" id="IPR002885">
    <property type="entry name" value="PPR_rpt"/>
</dbReference>
<dbReference type="Proteomes" id="UP000243459">
    <property type="component" value="Chromosome 4"/>
</dbReference>
<evidence type="ECO:0000256" key="1">
    <source>
        <dbReference type="ARBA" id="ARBA00022737"/>
    </source>
</evidence>
<dbReference type="NCBIfam" id="TIGR00756">
    <property type="entry name" value="PPR"/>
    <property type="match status" value="9"/>
</dbReference>
<feature type="repeat" description="PPR" evidence="2">
    <location>
        <begin position="258"/>
        <end position="292"/>
    </location>
</feature>
<organism evidence="3 4">
    <name type="scientific">Asparagus officinalis</name>
    <name type="common">Garden asparagus</name>
    <dbReference type="NCBI Taxonomy" id="4686"/>
    <lineage>
        <taxon>Eukaryota</taxon>
        <taxon>Viridiplantae</taxon>
        <taxon>Streptophyta</taxon>
        <taxon>Embryophyta</taxon>
        <taxon>Tracheophyta</taxon>
        <taxon>Spermatophyta</taxon>
        <taxon>Magnoliopsida</taxon>
        <taxon>Liliopsida</taxon>
        <taxon>Asparagales</taxon>
        <taxon>Asparagaceae</taxon>
        <taxon>Asparagoideae</taxon>
        <taxon>Asparagus</taxon>
    </lineage>
</organism>
<proteinExistence type="predicted"/>
<gene>
    <name evidence="3" type="ORF">A4U43_C04F5930</name>
</gene>
<dbReference type="Gene3D" id="1.25.40.10">
    <property type="entry name" value="Tetratricopeptide repeat domain"/>
    <property type="match status" value="3"/>
</dbReference>
<accession>A0A5P1EZ32</accession>
<feature type="repeat" description="PPR" evidence="2">
    <location>
        <begin position="224"/>
        <end position="254"/>
    </location>
</feature>
<evidence type="ECO:0008006" key="5">
    <source>
        <dbReference type="Google" id="ProtNLM"/>
    </source>
</evidence>
<dbReference type="Gramene" id="ONK71202">
    <property type="protein sequence ID" value="ONK71202"/>
    <property type="gene ID" value="A4U43_C04F5930"/>
</dbReference>
<evidence type="ECO:0000256" key="2">
    <source>
        <dbReference type="PROSITE-ProRule" id="PRU00708"/>
    </source>
</evidence>
<dbReference type="EMBL" id="CM007384">
    <property type="protein sequence ID" value="ONK71202.1"/>
    <property type="molecule type" value="Genomic_DNA"/>
</dbReference>
<feature type="repeat" description="PPR" evidence="2">
    <location>
        <begin position="50"/>
        <end position="80"/>
    </location>
</feature>
<dbReference type="PROSITE" id="PS51375">
    <property type="entry name" value="PPR"/>
    <property type="match status" value="9"/>
</dbReference>
<feature type="repeat" description="PPR" evidence="2">
    <location>
        <begin position="189"/>
        <end position="223"/>
    </location>
</feature>